<feature type="chain" id="PRO_5027684877" evidence="1">
    <location>
        <begin position="29"/>
        <end position="151"/>
    </location>
</feature>
<dbReference type="Proteomes" id="UP000515124">
    <property type="component" value="Unplaced"/>
</dbReference>
<protein>
    <submittedName>
        <fullName evidence="3">Repetitive proline-rich cell wall protein 1-like</fullName>
    </submittedName>
</protein>
<reference evidence="3" key="1">
    <citation type="submission" date="2025-08" db="UniProtKB">
        <authorList>
            <consortium name="RefSeq"/>
        </authorList>
    </citation>
    <scope>IDENTIFICATION</scope>
</reference>
<accession>A0A6P5RU39</accession>
<dbReference type="KEGG" id="pavi:110750135"/>
<feature type="signal peptide" evidence="1">
    <location>
        <begin position="1"/>
        <end position="28"/>
    </location>
</feature>
<evidence type="ECO:0000256" key="1">
    <source>
        <dbReference type="SAM" id="SignalP"/>
    </source>
</evidence>
<evidence type="ECO:0000313" key="3">
    <source>
        <dbReference type="RefSeq" id="XP_021806097.1"/>
    </source>
</evidence>
<dbReference type="GeneID" id="110750135"/>
<name>A0A6P5RU39_PRUAV</name>
<organism evidence="2 3">
    <name type="scientific">Prunus avium</name>
    <name type="common">Cherry</name>
    <name type="synonym">Cerasus avium</name>
    <dbReference type="NCBI Taxonomy" id="42229"/>
    <lineage>
        <taxon>Eukaryota</taxon>
        <taxon>Viridiplantae</taxon>
        <taxon>Streptophyta</taxon>
        <taxon>Embryophyta</taxon>
        <taxon>Tracheophyta</taxon>
        <taxon>Spermatophyta</taxon>
        <taxon>Magnoliopsida</taxon>
        <taxon>eudicotyledons</taxon>
        <taxon>Gunneridae</taxon>
        <taxon>Pentapetalae</taxon>
        <taxon>rosids</taxon>
        <taxon>fabids</taxon>
        <taxon>Rosales</taxon>
        <taxon>Rosaceae</taxon>
        <taxon>Amygdaloideae</taxon>
        <taxon>Amygdaleae</taxon>
        <taxon>Prunus</taxon>
    </lineage>
</organism>
<evidence type="ECO:0000313" key="2">
    <source>
        <dbReference type="Proteomes" id="UP000515124"/>
    </source>
</evidence>
<keyword evidence="1" id="KW-0732">Signal</keyword>
<dbReference type="Gramene" id="Pav_sc0000166.1_g190.1.mk:mrna">
    <property type="protein sequence ID" value="Pav_sc0000166.1_g190.1.mk:mrna"/>
    <property type="gene ID" value="Pav_sc0000166.1_g190.1.mk"/>
</dbReference>
<keyword evidence="2" id="KW-1185">Reference proteome</keyword>
<dbReference type="AlphaFoldDB" id="A0A6P5RU39"/>
<sequence>MQTRLAFQGAVLGLWFCLFAVSFCYSSAETVEVAGEQVLLDKAFSELQTEAAELNEEGKFAVLPPKPFFKKPPVHKIPIVKKPFPPKPSFKKPPLHKIPTVKKPFPPPVPIFKIPPFKKPGHPPVLVAERKLLDSGYNYPVYPTAPIPPHK</sequence>
<dbReference type="RefSeq" id="XP_021806097.1">
    <property type="nucleotide sequence ID" value="XM_021950405.1"/>
</dbReference>
<proteinExistence type="predicted"/>
<gene>
    <name evidence="3" type="primary">LOC110750135</name>
</gene>